<evidence type="ECO:0000256" key="5">
    <source>
        <dbReference type="ARBA" id="ARBA00022989"/>
    </source>
</evidence>
<keyword evidence="6 9" id="KW-0472">Membrane</keyword>
<dbReference type="EMBL" id="LT635757">
    <property type="protein sequence ID" value="SGZ49499.1"/>
    <property type="molecule type" value="Genomic_DNA"/>
</dbReference>
<comment type="subcellular location">
    <subcellularLocation>
        <location evidence="7">Endomembrane system</location>
        <topology evidence="7">Single-pass type IV membrane protein</topology>
    </subcellularLocation>
</comment>
<dbReference type="PANTHER" id="PTHR21136">
    <property type="entry name" value="SNARE PROTEINS"/>
    <property type="match status" value="1"/>
</dbReference>
<organism evidence="11 12">
    <name type="scientific">Sungouiella intermedia</name>
    <dbReference type="NCBI Taxonomy" id="45354"/>
    <lineage>
        <taxon>Eukaryota</taxon>
        <taxon>Fungi</taxon>
        <taxon>Dikarya</taxon>
        <taxon>Ascomycota</taxon>
        <taxon>Saccharomycotina</taxon>
        <taxon>Pichiomycetes</taxon>
        <taxon>Metschnikowiaceae</taxon>
        <taxon>Sungouiella</taxon>
    </lineage>
</organism>
<dbReference type="PRINTS" id="PR00219">
    <property type="entry name" value="SYNAPTOBREVN"/>
</dbReference>
<proteinExistence type="inferred from homology"/>
<dbReference type="FunFam" id="1.20.5.110:FF:000004">
    <property type="entry name" value="Vesicle-associated membrane protein 7"/>
    <property type="match status" value="1"/>
</dbReference>
<keyword evidence="12" id="KW-1185">Reference proteome</keyword>
<keyword evidence="8" id="KW-0175">Coiled coil</keyword>
<dbReference type="InterPro" id="IPR051097">
    <property type="entry name" value="Synaptobrevin-like_transport"/>
</dbReference>
<name>A0A1L0BEJ3_9ASCO</name>
<keyword evidence="3 9" id="KW-0812">Transmembrane</keyword>
<dbReference type="SUPFAM" id="SSF58038">
    <property type="entry name" value="SNARE fusion complex"/>
    <property type="match status" value="1"/>
</dbReference>
<accession>A0A1L0BEJ3</accession>
<dbReference type="OrthoDB" id="190375at2759"/>
<dbReference type="InterPro" id="IPR042855">
    <property type="entry name" value="V_SNARE_CC"/>
</dbReference>
<evidence type="ECO:0000256" key="3">
    <source>
        <dbReference type="ARBA" id="ARBA00022692"/>
    </source>
</evidence>
<evidence type="ECO:0000256" key="2">
    <source>
        <dbReference type="ARBA" id="ARBA00022448"/>
    </source>
</evidence>
<protein>
    <submittedName>
        <fullName evidence="11">CIC11C00000005775</fullName>
    </submittedName>
</protein>
<dbReference type="GO" id="GO:0005737">
    <property type="term" value="C:cytoplasm"/>
    <property type="evidence" value="ECO:0007669"/>
    <property type="project" value="UniProtKB-ARBA"/>
</dbReference>
<keyword evidence="5 9" id="KW-1133">Transmembrane helix</keyword>
<evidence type="ECO:0000313" key="12">
    <source>
        <dbReference type="Proteomes" id="UP000182334"/>
    </source>
</evidence>
<evidence type="ECO:0000256" key="4">
    <source>
        <dbReference type="ARBA" id="ARBA00022927"/>
    </source>
</evidence>
<sequence>MCCRPLASTNTTVIFTTLTLNSSTLYTTENAKLASTISNLNCSELVSLELGLINSSKTLIGLILAYTDASVTKTSLLLYFMKKTLHNLDGSNDLVTVITLAHQDVNKTLVLSVLKKIMDKYFEFRQDLAATVSENGASTTSSALAEQLAKSKLGEFKLYMTQIIKFEEMQYDSNLRIYNYGAVNRSVDENDGTGSRSELITPNQLVAANEEVDEVRLLMLDNINKILNRGDKISTLVDQTDRLTSSALMFQKRSQTIKRKMWWANVKLIAIFLGLIVLLLYFFIGFECGYPMFQQCLR</sequence>
<evidence type="ECO:0000256" key="6">
    <source>
        <dbReference type="ARBA" id="ARBA00023136"/>
    </source>
</evidence>
<dbReference type="GO" id="GO:0016192">
    <property type="term" value="P:vesicle-mediated transport"/>
    <property type="evidence" value="ECO:0007669"/>
    <property type="project" value="InterPro"/>
</dbReference>
<gene>
    <name evidence="11" type="ORF">SAMEA4029010_CIC11G00000005775</name>
</gene>
<evidence type="ECO:0000259" key="10">
    <source>
        <dbReference type="PROSITE" id="PS50892"/>
    </source>
</evidence>
<comment type="similarity">
    <text evidence="1">Belongs to the synaptobrevin family.</text>
</comment>
<evidence type="ECO:0000313" key="11">
    <source>
        <dbReference type="EMBL" id="SGZ49499.1"/>
    </source>
</evidence>
<dbReference type="Pfam" id="PF00957">
    <property type="entry name" value="Synaptobrevin"/>
    <property type="match status" value="1"/>
</dbReference>
<dbReference type="InterPro" id="IPR001388">
    <property type="entry name" value="Synaptobrevin-like"/>
</dbReference>
<dbReference type="GO" id="GO:0012505">
    <property type="term" value="C:endomembrane system"/>
    <property type="evidence" value="ECO:0007669"/>
    <property type="project" value="UniProtKB-SubCell"/>
</dbReference>
<dbReference type="PROSITE" id="PS50892">
    <property type="entry name" value="V_SNARE"/>
    <property type="match status" value="1"/>
</dbReference>
<dbReference type="GO" id="GO:0016020">
    <property type="term" value="C:membrane"/>
    <property type="evidence" value="ECO:0007669"/>
    <property type="project" value="InterPro"/>
</dbReference>
<evidence type="ECO:0000256" key="1">
    <source>
        <dbReference type="ARBA" id="ARBA00008025"/>
    </source>
</evidence>
<feature type="domain" description="V-SNARE coiled-coil homology" evidence="10">
    <location>
        <begin position="204"/>
        <end position="264"/>
    </location>
</feature>
<dbReference type="Gene3D" id="1.20.5.110">
    <property type="match status" value="1"/>
</dbReference>
<dbReference type="GO" id="GO:0015031">
    <property type="term" value="P:protein transport"/>
    <property type="evidence" value="ECO:0007669"/>
    <property type="project" value="UniProtKB-KW"/>
</dbReference>
<dbReference type="PANTHER" id="PTHR21136:SF168">
    <property type="entry name" value="VESICLE-ASSOCIATED MEMBRANE PROTEIN 9"/>
    <property type="match status" value="1"/>
</dbReference>
<dbReference type="Proteomes" id="UP000182334">
    <property type="component" value="Chromosome II"/>
</dbReference>
<dbReference type="STRING" id="45354.A0A1L0BEJ3"/>
<dbReference type="AlphaFoldDB" id="A0A1L0BEJ3"/>
<dbReference type="CDD" id="cd15843">
    <property type="entry name" value="R-SNARE"/>
    <property type="match status" value="1"/>
</dbReference>
<evidence type="ECO:0000256" key="9">
    <source>
        <dbReference type="SAM" id="Phobius"/>
    </source>
</evidence>
<feature type="transmembrane region" description="Helical" evidence="9">
    <location>
        <begin position="262"/>
        <end position="284"/>
    </location>
</feature>
<evidence type="ECO:0000256" key="8">
    <source>
        <dbReference type="PROSITE-ProRule" id="PRU00290"/>
    </source>
</evidence>
<evidence type="ECO:0000256" key="7">
    <source>
        <dbReference type="ARBA" id="ARBA00046280"/>
    </source>
</evidence>
<reference evidence="11 12" key="1">
    <citation type="submission" date="2016-10" db="EMBL/GenBank/DDBJ databases">
        <authorList>
            <person name="de Groot N.N."/>
        </authorList>
    </citation>
    <scope>NUCLEOTIDE SEQUENCE [LARGE SCALE GENOMIC DNA]</scope>
    <source>
        <strain evidence="11 12">CBS 141442</strain>
    </source>
</reference>
<keyword evidence="4" id="KW-0653">Protein transport</keyword>
<keyword evidence="2" id="KW-0813">Transport</keyword>